<dbReference type="GO" id="GO:0004672">
    <property type="term" value="F:protein kinase activity"/>
    <property type="evidence" value="ECO:0007669"/>
    <property type="project" value="InterPro"/>
</dbReference>
<dbReference type="PANTHER" id="PTHR45647:SF56">
    <property type="entry name" value="U-BOX DOMAIN-CONTAINING PROTEIN 50-RELATED"/>
    <property type="match status" value="1"/>
</dbReference>
<dbReference type="GO" id="GO:0005524">
    <property type="term" value="F:ATP binding"/>
    <property type="evidence" value="ECO:0007669"/>
    <property type="project" value="InterPro"/>
</dbReference>
<dbReference type="PROSITE" id="PS50011">
    <property type="entry name" value="PROTEIN_KINASE_DOM"/>
    <property type="match status" value="1"/>
</dbReference>
<keyword evidence="4" id="KW-0175">Coiled coil</keyword>
<reference evidence="7" key="2">
    <citation type="submission" date="2019-07" db="EMBL/GenBank/DDBJ databases">
        <authorList>
            <person name="Yang Y."/>
            <person name="Bocs S."/>
            <person name="Baudouin L."/>
        </authorList>
    </citation>
    <scope>NUCLEOTIDE SEQUENCE</scope>
    <source>
        <tissue evidence="7">Spear leaf of Hainan Tall coconut</tissue>
    </source>
</reference>
<name>A0A8K0HTR5_COCNU</name>
<dbReference type="InterPro" id="IPR051348">
    <property type="entry name" value="U-box_ubiquitin_ligases"/>
</dbReference>
<dbReference type="AlphaFoldDB" id="A0A8K0HTR5"/>
<dbReference type="InterPro" id="IPR000719">
    <property type="entry name" value="Prot_kinase_dom"/>
</dbReference>
<protein>
    <recommendedName>
        <fullName evidence="2">RING-type E3 ubiquitin transferase</fullName>
        <ecNumber evidence="2">2.3.2.27</ecNumber>
    </recommendedName>
</protein>
<comment type="catalytic activity">
    <reaction evidence="1">
        <text>S-ubiquitinyl-[E2 ubiquitin-conjugating enzyme]-L-cysteine + [acceptor protein]-L-lysine = [E2 ubiquitin-conjugating enzyme]-L-cysteine + N(6)-ubiquitinyl-[acceptor protein]-L-lysine.</text>
        <dbReference type="EC" id="2.3.2.27"/>
    </reaction>
</comment>
<accession>A0A8K0HTR5</accession>
<dbReference type="InterPro" id="IPR011009">
    <property type="entry name" value="Kinase-like_dom_sf"/>
</dbReference>
<feature type="coiled-coil region" evidence="4">
    <location>
        <begin position="295"/>
        <end position="336"/>
    </location>
</feature>
<dbReference type="Pfam" id="PF07714">
    <property type="entry name" value="PK_Tyr_Ser-Thr"/>
    <property type="match status" value="1"/>
</dbReference>
<feature type="coiled-coil region" evidence="4">
    <location>
        <begin position="232"/>
        <end position="266"/>
    </location>
</feature>
<organism evidence="7 8">
    <name type="scientific">Cocos nucifera</name>
    <name type="common">Coconut palm</name>
    <dbReference type="NCBI Taxonomy" id="13894"/>
    <lineage>
        <taxon>Eukaryota</taxon>
        <taxon>Viridiplantae</taxon>
        <taxon>Streptophyta</taxon>
        <taxon>Embryophyta</taxon>
        <taxon>Tracheophyta</taxon>
        <taxon>Spermatophyta</taxon>
        <taxon>Magnoliopsida</taxon>
        <taxon>Liliopsida</taxon>
        <taxon>Arecaceae</taxon>
        <taxon>Arecoideae</taxon>
        <taxon>Cocoseae</taxon>
        <taxon>Attaleinae</taxon>
        <taxon>Cocos</taxon>
    </lineage>
</organism>
<evidence type="ECO:0000256" key="4">
    <source>
        <dbReference type="SAM" id="Coils"/>
    </source>
</evidence>
<evidence type="ECO:0000313" key="8">
    <source>
        <dbReference type="Proteomes" id="UP000797356"/>
    </source>
</evidence>
<evidence type="ECO:0000256" key="1">
    <source>
        <dbReference type="ARBA" id="ARBA00000900"/>
    </source>
</evidence>
<dbReference type="OrthoDB" id="10064100at2759"/>
<keyword evidence="3" id="KW-0833">Ubl conjugation pathway</keyword>
<comment type="caution">
    <text evidence="7">The sequence shown here is derived from an EMBL/GenBank/DDBJ whole genome shotgun (WGS) entry which is preliminary data.</text>
</comment>
<evidence type="ECO:0000256" key="3">
    <source>
        <dbReference type="ARBA" id="ARBA00022786"/>
    </source>
</evidence>
<dbReference type="Gene3D" id="3.30.200.20">
    <property type="entry name" value="Phosphorylase Kinase, domain 1"/>
    <property type="match status" value="1"/>
</dbReference>
<reference evidence="7" key="1">
    <citation type="journal article" date="2017" name="Gigascience">
        <title>The genome draft of coconut (Cocos nucifera).</title>
        <authorList>
            <person name="Xiao Y."/>
            <person name="Xu P."/>
            <person name="Fan H."/>
            <person name="Baudouin L."/>
            <person name="Xia W."/>
            <person name="Bocs S."/>
            <person name="Xu J."/>
            <person name="Li Q."/>
            <person name="Guo A."/>
            <person name="Zhou L."/>
            <person name="Li J."/>
            <person name="Wu Y."/>
            <person name="Ma Z."/>
            <person name="Armero A."/>
            <person name="Issali A.E."/>
            <person name="Liu N."/>
            <person name="Peng M."/>
            <person name="Yang Y."/>
        </authorList>
    </citation>
    <scope>NUCLEOTIDE SEQUENCE</scope>
    <source>
        <tissue evidence="7">Spear leaf of Hainan Tall coconut</tissue>
    </source>
</reference>
<dbReference type="EC" id="2.3.2.27" evidence="2"/>
<evidence type="ECO:0000313" key="7">
    <source>
        <dbReference type="EMBL" id="KAG1326369.1"/>
    </source>
</evidence>
<evidence type="ECO:0000256" key="2">
    <source>
        <dbReference type="ARBA" id="ARBA00012483"/>
    </source>
</evidence>
<dbReference type="SUPFAM" id="SSF56112">
    <property type="entry name" value="Protein kinase-like (PK-like)"/>
    <property type="match status" value="1"/>
</dbReference>
<dbReference type="PANTHER" id="PTHR45647">
    <property type="entry name" value="OS02G0152300 PROTEIN"/>
    <property type="match status" value="1"/>
</dbReference>
<dbReference type="Gene3D" id="1.10.510.10">
    <property type="entry name" value="Transferase(Phosphotransferase) domain 1"/>
    <property type="match status" value="1"/>
</dbReference>
<dbReference type="EMBL" id="CM017872">
    <property type="protein sequence ID" value="KAG1326369.1"/>
    <property type="molecule type" value="Genomic_DNA"/>
</dbReference>
<feature type="domain" description="Protein kinase" evidence="6">
    <location>
        <begin position="364"/>
        <end position="643"/>
    </location>
</feature>
<dbReference type="GO" id="GO:0061630">
    <property type="term" value="F:ubiquitin protein ligase activity"/>
    <property type="evidence" value="ECO:0007669"/>
    <property type="project" value="UniProtKB-EC"/>
</dbReference>
<proteinExistence type="predicted"/>
<gene>
    <name evidence="7" type="ORF">COCNU_01G003030</name>
</gene>
<dbReference type="Proteomes" id="UP000797356">
    <property type="component" value="Chromosome 1"/>
</dbReference>
<keyword evidence="8" id="KW-1185">Reference proteome</keyword>
<feature type="region of interest" description="Disordered" evidence="5">
    <location>
        <begin position="606"/>
        <end position="629"/>
    </location>
</feature>
<evidence type="ECO:0000256" key="5">
    <source>
        <dbReference type="SAM" id="MobiDB-lite"/>
    </source>
</evidence>
<evidence type="ECO:0000259" key="6">
    <source>
        <dbReference type="PROSITE" id="PS50011"/>
    </source>
</evidence>
<dbReference type="InterPro" id="IPR001245">
    <property type="entry name" value="Ser-Thr/Tyr_kinase_cat_dom"/>
</dbReference>
<feature type="compositionally biased region" description="Basic and acidic residues" evidence="5">
    <location>
        <begin position="606"/>
        <end position="626"/>
    </location>
</feature>
<sequence>MKVVAKLALLKKNKLETEKKILRVLDRPFLPTLDDYFDVKAQVLKIERSDESIHKTIIELISSLQIRKLAMGITFTRSLTRKVKDETSIPYYVHKHKPEFCDIFMVCGGKLVFLREEEDEGVYFEDEQGMMVADLRKKSNEKCCLKGWLGKILIDCSLCCTDHGSSRHFALPPNTLMPEETTRWEDHCEEIENYIQCLLSSNPEGSLEEEDKTLSPGSMDQPKLETTVSDLVEEIEASLKEEMAKQAKLKEEMDKVKDQLTKVSDEVVEKGSTLKSMLGLTKDLAVKLELSSWEKSRIEAQLQKAVRAKNEMARQVEEIRRQRDMLLQKIKYYKEREALAAADGSSCGYREFTAGEVRDATDDFSESMWIHAGTEGTLYRGVIGHITVAIQFDTEFWLLLPEEFKAQMEWLCKIRHPNVVAMIGACVDSRCIVFEYTEGGTLHDALFSSSPRPTESVLLPWHARIRIAAEVASALGFVHSSRSHPAAHGRLSPSRVLLDRHLSAKIAGFRPSSAATPAADVAALGALVLQLLTGSEAAAGEEVRRAIGGGNLMGILDRTAGDWPLDLAVEFAGVGLRCAETPEQDGDNEVGERTAGMVRELEDLKKRAEERRQMRMGEGQQKKEQENAPNVFLCPILQVPPTI</sequence>